<dbReference type="Pfam" id="PF07702">
    <property type="entry name" value="UTRA"/>
    <property type="match status" value="1"/>
</dbReference>
<dbReference type="EMBL" id="VITN01000007">
    <property type="protein sequence ID" value="TWB20352.1"/>
    <property type="molecule type" value="Genomic_DNA"/>
</dbReference>
<dbReference type="PROSITE" id="PS50949">
    <property type="entry name" value="HTH_GNTR"/>
    <property type="match status" value="1"/>
</dbReference>
<keyword evidence="1" id="KW-0805">Transcription regulation</keyword>
<name>A0A560FFH3_9PROT</name>
<dbReference type="CDD" id="cd07377">
    <property type="entry name" value="WHTH_GntR"/>
    <property type="match status" value="1"/>
</dbReference>
<keyword evidence="2" id="KW-0238">DNA-binding</keyword>
<feature type="domain" description="HTH gntR-type" evidence="4">
    <location>
        <begin position="15"/>
        <end position="83"/>
    </location>
</feature>
<sequence length="263" mass="28075">MVKEAKGVVDRQGAVPLYHQLFLTLRDEITSGQRAYGSAVPTELDLVRIYGVSRITARRCLDELANSGLVERRRRIGTRVIFQTPVRPLEANIDQAVDSLVAFGQNTQVRVIDIAEEAASPPVAQRFGLPPGAALVRAVRVRSLDGAPLGEVVSYVPARLGPLMTRENLTTRPMLALLRGAGIGIGHARQTIAAVSADAALTAALEVEPRAPLLRIERLVSDSAGQPILLTIAHYRADRYQITLDLGASGGGDAGALGTQVHS</sequence>
<evidence type="ECO:0000256" key="3">
    <source>
        <dbReference type="ARBA" id="ARBA00023163"/>
    </source>
</evidence>
<proteinExistence type="predicted"/>
<organism evidence="5 6">
    <name type="scientific">Nitrospirillum amazonense</name>
    <dbReference type="NCBI Taxonomy" id="28077"/>
    <lineage>
        <taxon>Bacteria</taxon>
        <taxon>Pseudomonadati</taxon>
        <taxon>Pseudomonadota</taxon>
        <taxon>Alphaproteobacteria</taxon>
        <taxon>Rhodospirillales</taxon>
        <taxon>Azospirillaceae</taxon>
        <taxon>Nitrospirillum</taxon>
    </lineage>
</organism>
<dbReference type="GO" id="GO:0045892">
    <property type="term" value="P:negative regulation of DNA-templated transcription"/>
    <property type="evidence" value="ECO:0007669"/>
    <property type="project" value="TreeGrafter"/>
</dbReference>
<dbReference type="SMART" id="SM00866">
    <property type="entry name" value="UTRA"/>
    <property type="match status" value="1"/>
</dbReference>
<evidence type="ECO:0000313" key="6">
    <source>
        <dbReference type="Proteomes" id="UP000319859"/>
    </source>
</evidence>
<dbReference type="GO" id="GO:0003677">
    <property type="term" value="F:DNA binding"/>
    <property type="evidence" value="ECO:0007669"/>
    <property type="project" value="UniProtKB-KW"/>
</dbReference>
<reference evidence="5 6" key="1">
    <citation type="submission" date="2019-06" db="EMBL/GenBank/DDBJ databases">
        <title>Genomic Encyclopedia of Type Strains, Phase IV (KMG-V): Genome sequencing to study the core and pangenomes of soil and plant-associated prokaryotes.</title>
        <authorList>
            <person name="Whitman W."/>
        </authorList>
    </citation>
    <scope>NUCLEOTIDE SEQUENCE [LARGE SCALE GENOMIC DNA]</scope>
    <source>
        <strain evidence="5 6">BR 11880</strain>
    </source>
</reference>
<dbReference type="Pfam" id="PF00392">
    <property type="entry name" value="GntR"/>
    <property type="match status" value="1"/>
</dbReference>
<dbReference type="Gene3D" id="1.10.10.10">
    <property type="entry name" value="Winged helix-like DNA-binding domain superfamily/Winged helix DNA-binding domain"/>
    <property type="match status" value="1"/>
</dbReference>
<dbReference type="AlphaFoldDB" id="A0A560FFH3"/>
<dbReference type="PANTHER" id="PTHR44846">
    <property type="entry name" value="MANNOSYL-D-GLYCERATE TRANSPORT/METABOLISM SYSTEM REPRESSOR MNGR-RELATED"/>
    <property type="match status" value="1"/>
</dbReference>
<dbReference type="SUPFAM" id="SSF64288">
    <property type="entry name" value="Chorismate lyase-like"/>
    <property type="match status" value="1"/>
</dbReference>
<protein>
    <submittedName>
        <fullName evidence="5">GntR family transcriptional regulator</fullName>
    </submittedName>
</protein>
<comment type="caution">
    <text evidence="5">The sequence shown here is derived from an EMBL/GenBank/DDBJ whole genome shotgun (WGS) entry which is preliminary data.</text>
</comment>
<evidence type="ECO:0000256" key="2">
    <source>
        <dbReference type="ARBA" id="ARBA00023125"/>
    </source>
</evidence>
<dbReference type="Proteomes" id="UP000319859">
    <property type="component" value="Unassembled WGS sequence"/>
</dbReference>
<dbReference type="InterPro" id="IPR000524">
    <property type="entry name" value="Tscrpt_reg_HTH_GntR"/>
</dbReference>
<dbReference type="InterPro" id="IPR011663">
    <property type="entry name" value="UTRA"/>
</dbReference>
<dbReference type="PRINTS" id="PR00035">
    <property type="entry name" value="HTHGNTR"/>
</dbReference>
<gene>
    <name evidence="5" type="ORF">FBZ89_10763</name>
</gene>
<dbReference type="Gene3D" id="3.40.1410.10">
    <property type="entry name" value="Chorismate lyase-like"/>
    <property type="match status" value="1"/>
</dbReference>
<dbReference type="InterPro" id="IPR028978">
    <property type="entry name" value="Chorismate_lyase_/UTRA_dom_sf"/>
</dbReference>
<dbReference type="InterPro" id="IPR036388">
    <property type="entry name" value="WH-like_DNA-bd_sf"/>
</dbReference>
<dbReference type="InterPro" id="IPR036390">
    <property type="entry name" value="WH_DNA-bd_sf"/>
</dbReference>
<evidence type="ECO:0000313" key="5">
    <source>
        <dbReference type="EMBL" id="TWB20352.1"/>
    </source>
</evidence>
<dbReference type="InterPro" id="IPR050679">
    <property type="entry name" value="Bact_HTH_transcr_reg"/>
</dbReference>
<keyword evidence="3" id="KW-0804">Transcription</keyword>
<dbReference type="GO" id="GO:0003700">
    <property type="term" value="F:DNA-binding transcription factor activity"/>
    <property type="evidence" value="ECO:0007669"/>
    <property type="project" value="InterPro"/>
</dbReference>
<evidence type="ECO:0000256" key="1">
    <source>
        <dbReference type="ARBA" id="ARBA00023015"/>
    </source>
</evidence>
<dbReference type="SMART" id="SM00345">
    <property type="entry name" value="HTH_GNTR"/>
    <property type="match status" value="1"/>
</dbReference>
<evidence type="ECO:0000259" key="4">
    <source>
        <dbReference type="PROSITE" id="PS50949"/>
    </source>
</evidence>
<dbReference type="SUPFAM" id="SSF46785">
    <property type="entry name" value="Winged helix' DNA-binding domain"/>
    <property type="match status" value="1"/>
</dbReference>
<dbReference type="PANTHER" id="PTHR44846:SF1">
    <property type="entry name" value="MANNOSYL-D-GLYCERATE TRANSPORT_METABOLISM SYSTEM REPRESSOR MNGR-RELATED"/>
    <property type="match status" value="1"/>
</dbReference>
<accession>A0A560FFH3</accession>